<dbReference type="SUPFAM" id="SSF48576">
    <property type="entry name" value="Terpenoid synthases"/>
    <property type="match status" value="1"/>
</dbReference>
<dbReference type="SFLD" id="SFLDG01018">
    <property type="entry name" value="Squalene/Phytoene_Synthase_Lik"/>
    <property type="match status" value="1"/>
</dbReference>
<organism evidence="2">
    <name type="scientific">Sphingomonas echinoides</name>
    <dbReference type="NCBI Taxonomy" id="59803"/>
    <lineage>
        <taxon>Bacteria</taxon>
        <taxon>Pseudomonadati</taxon>
        <taxon>Pseudomonadota</taxon>
        <taxon>Alphaproteobacteria</taxon>
        <taxon>Sphingomonadales</taxon>
        <taxon>Sphingomonadaceae</taxon>
        <taxon>Sphingomonas</taxon>
    </lineage>
</organism>
<dbReference type="InterPro" id="IPR044843">
    <property type="entry name" value="Trans_IPPS_bact-type"/>
</dbReference>
<sequence>MSAAAPSRDAIVATAQESIARGSKSFAAASRLFAPKTRERAWLLYAWCRACDDIADGQDHGHDMTGVSDGPARLAEISALTEAALAGIVVGDPAFDALRIFAAETALPPALARDLIAGFALDAQGWRPQTEQDLYLYCYHVAGAVGCMMALAMGVPADDDATLDRACDLGLAFQLANIARDVAEDARAGRCYLPQAWLDELEIPADDLLAPQHRERLGQLGERLGTLAARYEASARRGTPVLPFRSAWAVLAAAGIYGAIGRKVAALGARAWDRRVTTSGIAKIGFIVRAWREARQRVTLYPPQPRDPALWTRPR</sequence>
<evidence type="ECO:0000313" key="3">
    <source>
        <dbReference type="EMBL" id="AWV55629.1"/>
    </source>
</evidence>
<reference evidence="2" key="1">
    <citation type="submission" date="2018-02" db="EMBL/GenBank/DDBJ databases">
        <authorList>
            <person name="Vandana V."/>
            <person name="Siddaramappa S."/>
        </authorList>
    </citation>
    <scope>NUCLEOTIDE SEQUENCE</scope>
    <source>
        <strain evidence="2">B-3126</strain>
    </source>
</reference>
<keyword evidence="1" id="KW-0808">Transferase</keyword>
<dbReference type="InterPro" id="IPR033904">
    <property type="entry name" value="Trans_IPPS_HH"/>
</dbReference>
<dbReference type="PANTHER" id="PTHR31480">
    <property type="entry name" value="BIFUNCTIONAL LYCOPENE CYCLASE/PHYTOENE SYNTHASE"/>
    <property type="match status" value="1"/>
</dbReference>
<evidence type="ECO:0000256" key="1">
    <source>
        <dbReference type="ARBA" id="ARBA00022679"/>
    </source>
</evidence>
<dbReference type="EMBL" id="MG891891">
    <property type="protein sequence ID" value="AWV55629.1"/>
    <property type="molecule type" value="Genomic_DNA"/>
</dbReference>
<dbReference type="InterPro" id="IPR019845">
    <property type="entry name" value="Squalene/phytoene_synthase_CS"/>
</dbReference>
<dbReference type="PROSITE" id="PS01045">
    <property type="entry name" value="SQUALEN_PHYTOEN_SYN_2"/>
    <property type="match status" value="1"/>
</dbReference>
<accession>A0A2Z4EJ19</accession>
<dbReference type="SFLD" id="SFLDG01212">
    <property type="entry name" value="Phytoene_synthase_like"/>
    <property type="match status" value="1"/>
</dbReference>
<reference evidence="2" key="2">
    <citation type="journal article" date="2020" name="Biologia">
        <title>Characterization of Heumann's pigmented and non-pigmented strains of [Pseudomonas] Sphingomonas echinoides.</title>
        <authorList>
            <person name="Viswanathan V."/>
            <person name="Thiyagarajan S."/>
            <person name="Erbe V."/>
            <person name="Raghunathan S."/>
            <person name="Rajendran V."/>
            <person name="Siddaramappa S."/>
        </authorList>
    </citation>
    <scope>NUCLEOTIDE SEQUENCE</scope>
    <source>
        <strain evidence="2">B-3126</strain>
        <strain evidence="3">B-3127</strain>
    </source>
</reference>
<dbReference type="EMBL" id="MG891890">
    <property type="protein sequence ID" value="AWV55623.1"/>
    <property type="molecule type" value="Genomic_DNA"/>
</dbReference>
<dbReference type="GO" id="GO:0016117">
    <property type="term" value="P:carotenoid biosynthetic process"/>
    <property type="evidence" value="ECO:0007669"/>
    <property type="project" value="UniProtKB-ARBA"/>
</dbReference>
<dbReference type="AlphaFoldDB" id="A0A2Z4EJ19"/>
<dbReference type="Pfam" id="PF00494">
    <property type="entry name" value="SQS_PSY"/>
    <property type="match status" value="1"/>
</dbReference>
<dbReference type="GO" id="GO:0051996">
    <property type="term" value="F:squalene synthase [NAD(P)H] activity"/>
    <property type="evidence" value="ECO:0007669"/>
    <property type="project" value="InterPro"/>
</dbReference>
<protein>
    <submittedName>
        <fullName evidence="2">Phytoene synthase</fullName>
    </submittedName>
</protein>
<name>A0A2Z4EJ19_9SPHN</name>
<dbReference type="InterPro" id="IPR002060">
    <property type="entry name" value="Squ/phyt_synthse"/>
</dbReference>
<dbReference type="Gene3D" id="1.10.600.10">
    <property type="entry name" value="Farnesyl Diphosphate Synthase"/>
    <property type="match status" value="1"/>
</dbReference>
<evidence type="ECO:0000313" key="2">
    <source>
        <dbReference type="EMBL" id="AWV55623.1"/>
    </source>
</evidence>
<dbReference type="CDD" id="cd00683">
    <property type="entry name" value="Trans_IPPS_HH"/>
    <property type="match status" value="1"/>
</dbReference>
<dbReference type="InterPro" id="IPR008949">
    <property type="entry name" value="Isoprenoid_synthase_dom_sf"/>
</dbReference>
<dbReference type="GO" id="GO:0004311">
    <property type="term" value="F:geranylgeranyl diphosphate synthase activity"/>
    <property type="evidence" value="ECO:0007669"/>
    <property type="project" value="InterPro"/>
</dbReference>
<proteinExistence type="predicted"/>
<dbReference type="SFLD" id="SFLDS00005">
    <property type="entry name" value="Isoprenoid_Synthase_Type_I"/>
    <property type="match status" value="1"/>
</dbReference>